<feature type="modified residue" description="4-aspartylphosphate" evidence="4">
    <location>
        <position position="55"/>
    </location>
</feature>
<keyword evidence="1 4" id="KW-0597">Phosphoprotein</keyword>
<gene>
    <name evidence="7" type="ORF">BI198_13875</name>
</gene>
<name>A0A1E7Q923_9GAMM</name>
<dbReference type="PANTHER" id="PTHR43719:SF28">
    <property type="entry name" value="PEROXIDE STRESS-ACTIVATED HISTIDINE KINASE MAK1-RELATED"/>
    <property type="match status" value="1"/>
</dbReference>
<feature type="domain" description="Response regulatory" evidence="5">
    <location>
        <begin position="6"/>
        <end position="113"/>
    </location>
</feature>
<comment type="caution">
    <text evidence="7">The sequence shown here is derived from an EMBL/GenBank/DDBJ whole genome shotgun (WGS) entry which is preliminary data.</text>
</comment>
<protein>
    <recommendedName>
        <fullName evidence="9">Response regulatory domain-containing protein</fullName>
    </recommendedName>
</protein>
<evidence type="ECO:0000256" key="3">
    <source>
        <dbReference type="PROSITE-ProRule" id="PRU00110"/>
    </source>
</evidence>
<dbReference type="Pfam" id="PF00072">
    <property type="entry name" value="Response_reg"/>
    <property type="match status" value="1"/>
</dbReference>
<keyword evidence="8" id="KW-1185">Reference proteome</keyword>
<evidence type="ECO:0000256" key="2">
    <source>
        <dbReference type="ARBA" id="ARBA00023012"/>
    </source>
</evidence>
<organism evidence="7 8">
    <name type="scientific">Rheinheimera salexigens</name>
    <dbReference type="NCBI Taxonomy" id="1628148"/>
    <lineage>
        <taxon>Bacteria</taxon>
        <taxon>Pseudomonadati</taxon>
        <taxon>Pseudomonadota</taxon>
        <taxon>Gammaproteobacteria</taxon>
        <taxon>Chromatiales</taxon>
        <taxon>Chromatiaceae</taxon>
        <taxon>Rheinheimera</taxon>
    </lineage>
</organism>
<evidence type="ECO:0000313" key="7">
    <source>
        <dbReference type="EMBL" id="OEY70528.1"/>
    </source>
</evidence>
<feature type="modified residue" description="Phosphohistidine" evidence="3">
    <location>
        <position position="158"/>
    </location>
</feature>
<proteinExistence type="predicted"/>
<sequence>MTTNKHILIAEDDDFLRLLLQTQCEELGLSVDTVENGELLITAALSYQYDIIITDIQMPICDGIQAMQLLRQLGYDRPIYAMSADAVTEDGFNKVLTKPINNQQLADALLQASAVQRIPLVIDDALTRLFYENLRQQSVEFNLALAERNQTLMRQICHKVKGGAASFGHTELANTADQLQTQLQQSTLDADLLSVCQHFSLLLHQCGVTNAAS</sequence>
<evidence type="ECO:0000259" key="5">
    <source>
        <dbReference type="PROSITE" id="PS50110"/>
    </source>
</evidence>
<evidence type="ECO:0000259" key="6">
    <source>
        <dbReference type="PROSITE" id="PS50894"/>
    </source>
</evidence>
<dbReference type="OrthoDB" id="9800897at2"/>
<accession>A0A1E7Q923</accession>
<dbReference type="Proteomes" id="UP000242258">
    <property type="component" value="Unassembled WGS sequence"/>
</dbReference>
<dbReference type="RefSeq" id="WP_070050082.1">
    <property type="nucleotide sequence ID" value="NZ_CBCSDO010000002.1"/>
</dbReference>
<dbReference type="GO" id="GO:0000160">
    <property type="term" value="P:phosphorelay signal transduction system"/>
    <property type="evidence" value="ECO:0007669"/>
    <property type="project" value="UniProtKB-KW"/>
</dbReference>
<dbReference type="SUPFAM" id="SSF47226">
    <property type="entry name" value="Histidine-containing phosphotransfer domain, HPT domain"/>
    <property type="match status" value="1"/>
</dbReference>
<dbReference type="InterPro" id="IPR001789">
    <property type="entry name" value="Sig_transdc_resp-reg_receiver"/>
</dbReference>
<dbReference type="STRING" id="1628148.BI198_13875"/>
<dbReference type="SUPFAM" id="SSF52172">
    <property type="entry name" value="CheY-like"/>
    <property type="match status" value="1"/>
</dbReference>
<dbReference type="AlphaFoldDB" id="A0A1E7Q923"/>
<evidence type="ECO:0008006" key="9">
    <source>
        <dbReference type="Google" id="ProtNLM"/>
    </source>
</evidence>
<dbReference type="Gene3D" id="3.40.50.2300">
    <property type="match status" value="1"/>
</dbReference>
<dbReference type="InterPro" id="IPR011006">
    <property type="entry name" value="CheY-like_superfamily"/>
</dbReference>
<dbReference type="InterPro" id="IPR008207">
    <property type="entry name" value="Sig_transdc_His_kin_Hpt_dom"/>
</dbReference>
<evidence type="ECO:0000256" key="4">
    <source>
        <dbReference type="PROSITE-ProRule" id="PRU00169"/>
    </source>
</evidence>
<dbReference type="SMART" id="SM00448">
    <property type="entry name" value="REC"/>
    <property type="match status" value="1"/>
</dbReference>
<reference evidence="8" key="1">
    <citation type="submission" date="2016-09" db="EMBL/GenBank/DDBJ databases">
        <authorList>
            <person name="Wan X."/>
            <person name="Hou S."/>
        </authorList>
    </citation>
    <scope>NUCLEOTIDE SEQUENCE [LARGE SCALE GENOMIC DNA]</scope>
    <source>
        <strain evidence="8">KH87</strain>
    </source>
</reference>
<dbReference type="GO" id="GO:0004672">
    <property type="term" value="F:protein kinase activity"/>
    <property type="evidence" value="ECO:0007669"/>
    <property type="project" value="UniProtKB-ARBA"/>
</dbReference>
<feature type="domain" description="HPt" evidence="6">
    <location>
        <begin position="119"/>
        <end position="213"/>
    </location>
</feature>
<dbReference type="InterPro" id="IPR050956">
    <property type="entry name" value="2C_system_His_kinase"/>
</dbReference>
<dbReference type="PROSITE" id="PS50110">
    <property type="entry name" value="RESPONSE_REGULATORY"/>
    <property type="match status" value="1"/>
</dbReference>
<dbReference type="CDD" id="cd17546">
    <property type="entry name" value="REC_hyHK_CKI1_RcsC-like"/>
    <property type="match status" value="1"/>
</dbReference>
<keyword evidence="2" id="KW-0902">Two-component regulatory system</keyword>
<dbReference type="InterPro" id="IPR036641">
    <property type="entry name" value="HPT_dom_sf"/>
</dbReference>
<dbReference type="PROSITE" id="PS50894">
    <property type="entry name" value="HPT"/>
    <property type="match status" value="1"/>
</dbReference>
<dbReference type="Pfam" id="PF01627">
    <property type="entry name" value="Hpt"/>
    <property type="match status" value="1"/>
</dbReference>
<dbReference type="Gene3D" id="1.20.120.160">
    <property type="entry name" value="HPT domain"/>
    <property type="match status" value="1"/>
</dbReference>
<evidence type="ECO:0000313" key="8">
    <source>
        <dbReference type="Proteomes" id="UP000242258"/>
    </source>
</evidence>
<evidence type="ECO:0000256" key="1">
    <source>
        <dbReference type="ARBA" id="ARBA00022553"/>
    </source>
</evidence>
<dbReference type="EMBL" id="MKEK01000001">
    <property type="protein sequence ID" value="OEY70528.1"/>
    <property type="molecule type" value="Genomic_DNA"/>
</dbReference>
<dbReference type="PANTHER" id="PTHR43719">
    <property type="entry name" value="TWO-COMPONENT HISTIDINE KINASE"/>
    <property type="match status" value="1"/>
</dbReference>